<organism evidence="2 3">
    <name type="scientific">Enterobacter chengduensis</name>
    <dbReference type="NCBI Taxonomy" id="2494701"/>
    <lineage>
        <taxon>Bacteria</taxon>
        <taxon>Pseudomonadati</taxon>
        <taxon>Pseudomonadota</taxon>
        <taxon>Gammaproteobacteria</taxon>
        <taxon>Enterobacterales</taxon>
        <taxon>Enterobacteriaceae</taxon>
        <taxon>Enterobacter</taxon>
        <taxon>Enterobacter cloacae complex</taxon>
    </lineage>
</organism>
<reference evidence="2 3" key="1">
    <citation type="submission" date="2015-02" db="EMBL/GenBank/DDBJ databases">
        <authorList>
            <person name="Adams M."/>
            <person name="Sutton G."/>
            <person name="Nelson K."/>
            <person name="Bonomo R."/>
            <person name="McCorrison J."/>
            <person name="Sanka R."/>
            <person name="Brinkac L."/>
            <person name="Nierman W."/>
        </authorList>
    </citation>
    <scope>NUCLEOTIDE SEQUENCE [LARGE SCALE GENOMIC DNA]</scope>
    <source>
        <strain evidence="2 3">CIDEIMsCOL9</strain>
    </source>
</reference>
<feature type="compositionally biased region" description="Low complexity" evidence="1">
    <location>
        <begin position="112"/>
        <end position="125"/>
    </location>
</feature>
<feature type="compositionally biased region" description="Basic and acidic residues" evidence="1">
    <location>
        <begin position="72"/>
        <end position="84"/>
    </location>
</feature>
<evidence type="ECO:0000256" key="1">
    <source>
        <dbReference type="SAM" id="MobiDB-lite"/>
    </source>
</evidence>
<proteinExistence type="predicted"/>
<gene>
    <name evidence="2" type="ORF">SG71_13420</name>
</gene>
<evidence type="ECO:0000313" key="2">
    <source>
        <dbReference type="EMBL" id="KJX35554.1"/>
    </source>
</evidence>
<feature type="region of interest" description="Disordered" evidence="1">
    <location>
        <begin position="1"/>
        <end position="42"/>
    </location>
</feature>
<accession>A0AAW3HFQ4</accession>
<dbReference type="AlphaFoldDB" id="A0AAW3HFQ4"/>
<comment type="caution">
    <text evidence="2">The sequence shown here is derived from an EMBL/GenBank/DDBJ whole genome shotgun (WGS) entry which is preliminary data.</text>
</comment>
<feature type="compositionally biased region" description="Polar residues" evidence="1">
    <location>
        <begin position="98"/>
        <end position="111"/>
    </location>
</feature>
<keyword evidence="3" id="KW-1185">Reference proteome</keyword>
<sequence>MGTGGIGFTLGSSKTTHDLREQGTTQSESFSTVGSTGGSVSITAGKQAHIGGADIIAQKDISLTGDSVVIEPGHDKRTRDETFEQKSSGLTVALDQAKGSSDKGNNNTVGVSASLGSQSSKSSSHSESETTTAP</sequence>
<feature type="compositionally biased region" description="Low complexity" evidence="1">
    <location>
        <begin position="27"/>
        <end position="41"/>
    </location>
</feature>
<protein>
    <recommendedName>
        <fullName evidence="4">Filamentous hemagglutinin</fullName>
    </recommendedName>
</protein>
<feature type="region of interest" description="Disordered" evidence="1">
    <location>
        <begin position="68"/>
        <end position="134"/>
    </location>
</feature>
<name>A0AAW3HFQ4_9ENTR</name>
<evidence type="ECO:0008006" key="4">
    <source>
        <dbReference type="Google" id="ProtNLM"/>
    </source>
</evidence>
<dbReference type="EMBL" id="JZKT01000020">
    <property type="protein sequence ID" value="KJX35554.1"/>
    <property type="molecule type" value="Genomic_DNA"/>
</dbReference>
<dbReference type="Proteomes" id="UP000033354">
    <property type="component" value="Unassembled WGS sequence"/>
</dbReference>
<evidence type="ECO:0000313" key="3">
    <source>
        <dbReference type="Proteomes" id="UP000033354"/>
    </source>
</evidence>